<dbReference type="InterPro" id="IPR036061">
    <property type="entry name" value="CheW-like_dom_sf"/>
</dbReference>
<dbReference type="PROSITE" id="PS50110">
    <property type="entry name" value="RESPONSE_REGULATORY"/>
    <property type="match status" value="1"/>
</dbReference>
<evidence type="ECO:0000313" key="4">
    <source>
        <dbReference type="EMBL" id="SMF30787.1"/>
    </source>
</evidence>
<dbReference type="Gene3D" id="2.30.30.40">
    <property type="entry name" value="SH3 Domains"/>
    <property type="match status" value="1"/>
</dbReference>
<reference evidence="5" key="1">
    <citation type="submission" date="2017-04" db="EMBL/GenBank/DDBJ databases">
        <authorList>
            <person name="Varghese N."/>
            <person name="Submissions S."/>
        </authorList>
    </citation>
    <scope>NUCLEOTIDE SEQUENCE [LARGE SCALE GENOMIC DNA]</scope>
    <source>
        <strain evidence="5">Ballard 720</strain>
    </source>
</reference>
<dbReference type="SMART" id="SM00448">
    <property type="entry name" value="REC"/>
    <property type="match status" value="1"/>
</dbReference>
<feature type="domain" description="Response regulatory" evidence="2">
    <location>
        <begin position="189"/>
        <end position="318"/>
    </location>
</feature>
<evidence type="ECO:0000259" key="3">
    <source>
        <dbReference type="PROSITE" id="PS50851"/>
    </source>
</evidence>
<dbReference type="SUPFAM" id="SSF52172">
    <property type="entry name" value="CheY-like"/>
    <property type="match status" value="1"/>
</dbReference>
<dbReference type="OrthoDB" id="9806105at2"/>
<feature type="modified residue" description="4-aspartylphosphate" evidence="1">
    <location>
        <position position="251"/>
    </location>
</feature>
<dbReference type="GeneID" id="95553771"/>
<feature type="domain" description="CheW-like" evidence="3">
    <location>
        <begin position="19"/>
        <end position="167"/>
    </location>
</feature>
<dbReference type="SUPFAM" id="SSF50341">
    <property type="entry name" value="CheW-like"/>
    <property type="match status" value="1"/>
</dbReference>
<keyword evidence="5" id="KW-1185">Reference proteome</keyword>
<proteinExistence type="predicted"/>
<dbReference type="GO" id="GO:0006935">
    <property type="term" value="P:chemotaxis"/>
    <property type="evidence" value="ECO:0007669"/>
    <property type="project" value="InterPro"/>
</dbReference>
<dbReference type="PANTHER" id="PTHR47233">
    <property type="entry name" value="CHEMOTAXIS PROTEIN CHEV"/>
    <property type="match status" value="1"/>
</dbReference>
<dbReference type="Proteomes" id="UP000192911">
    <property type="component" value="Unassembled WGS sequence"/>
</dbReference>
<accession>A0A1X7EB02</accession>
<dbReference type="InterPro" id="IPR024181">
    <property type="entry name" value="Chemotax_regulator_CheV"/>
</dbReference>
<dbReference type="PANTHER" id="PTHR47233:SF4">
    <property type="entry name" value="CHEMOTAXIS SIGNAL TRANSDUCTION PROTEIN"/>
    <property type="match status" value="1"/>
</dbReference>
<dbReference type="AlphaFoldDB" id="A0A1X7EB02"/>
<dbReference type="PIRSF" id="PIRSF002867">
    <property type="entry name" value="CheV"/>
    <property type="match status" value="1"/>
</dbReference>
<evidence type="ECO:0000259" key="2">
    <source>
        <dbReference type="PROSITE" id="PS50110"/>
    </source>
</evidence>
<dbReference type="RefSeq" id="WP_085227405.1">
    <property type="nucleotide sequence ID" value="NZ_BSQD01000004.1"/>
</dbReference>
<dbReference type="InterPro" id="IPR001789">
    <property type="entry name" value="Sig_transdc_resp-reg_receiver"/>
</dbReference>
<gene>
    <name evidence="4" type="ORF">SAMN06295900_105146</name>
</gene>
<dbReference type="InterPro" id="IPR011006">
    <property type="entry name" value="CheY-like_superfamily"/>
</dbReference>
<dbReference type="PROSITE" id="PS50851">
    <property type="entry name" value="CHEW"/>
    <property type="match status" value="1"/>
</dbReference>
<organism evidence="4 5">
    <name type="scientific">Trinickia caryophylli</name>
    <name type="common">Paraburkholderia caryophylli</name>
    <dbReference type="NCBI Taxonomy" id="28094"/>
    <lineage>
        <taxon>Bacteria</taxon>
        <taxon>Pseudomonadati</taxon>
        <taxon>Pseudomonadota</taxon>
        <taxon>Betaproteobacteria</taxon>
        <taxon>Burkholderiales</taxon>
        <taxon>Burkholderiaceae</taxon>
        <taxon>Trinickia</taxon>
    </lineage>
</organism>
<dbReference type="Gene3D" id="3.40.50.2300">
    <property type="match status" value="1"/>
</dbReference>
<dbReference type="Pfam" id="PF01584">
    <property type="entry name" value="CheW"/>
    <property type="match status" value="1"/>
</dbReference>
<name>A0A1X7EB02_TRICW</name>
<protein>
    <submittedName>
        <fullName evidence="4">CheW protein</fullName>
    </submittedName>
</protein>
<dbReference type="Pfam" id="PF00072">
    <property type="entry name" value="Response_reg"/>
    <property type="match status" value="1"/>
</dbReference>
<dbReference type="Gene3D" id="2.40.50.180">
    <property type="entry name" value="CheA-289, Domain 4"/>
    <property type="match status" value="1"/>
</dbReference>
<evidence type="ECO:0000313" key="5">
    <source>
        <dbReference type="Proteomes" id="UP000192911"/>
    </source>
</evidence>
<evidence type="ECO:0000256" key="1">
    <source>
        <dbReference type="PROSITE-ProRule" id="PRU00169"/>
    </source>
</evidence>
<dbReference type="STRING" id="28094.SAMN06295900_105146"/>
<dbReference type="SMART" id="SM00260">
    <property type="entry name" value="CheW"/>
    <property type="match status" value="1"/>
</dbReference>
<keyword evidence="1" id="KW-0597">Phosphoprotein</keyword>
<dbReference type="GO" id="GO:0000160">
    <property type="term" value="P:phosphorelay signal transduction system"/>
    <property type="evidence" value="ECO:0007669"/>
    <property type="project" value="InterPro"/>
</dbReference>
<dbReference type="EMBL" id="FXAH01000005">
    <property type="protein sequence ID" value="SMF30787.1"/>
    <property type="molecule type" value="Genomic_DNA"/>
</dbReference>
<sequence length="319" mass="34078">MAADHHSIDERTNLTSSNKFELLLFRLGAAPGNDDAHELYGINVFKVREIMTMPTITPIAGASEHMLGAVDIRGQIIPVVDLPRLMGCNPSRGLNILLVTEFARSTQAFAVEEVDDIVRLEWSQVLSAEASAGGSSVTSIARIDGNTGDSRLAQVVDVEQVLRDVFPAQHPSVDPAEVGAGVVVKRGAKILAADDSGFARKLIEQSLAALGAEYIVAKTGQEAWDILRDVAAEAQEEGVRARDKIALVLTDLEMPEMDGFMLTRQIKADERMCDIPVIIHSSLTGTANEAHVKNAGATGYVAKFQAGDLAAAIRQALAA</sequence>
<dbReference type="InterPro" id="IPR002545">
    <property type="entry name" value="CheW-lke_dom"/>
</dbReference>